<comment type="subcellular location">
    <subcellularLocation>
        <location evidence="1">Membrane</location>
        <topology evidence="1">Multi-pass membrane protein</topology>
    </subcellularLocation>
</comment>
<organism evidence="8 9">
    <name type="scientific">Biomphalaria glabrata</name>
    <name type="common">Bloodfluke planorb</name>
    <name type="synonym">Freshwater snail</name>
    <dbReference type="NCBI Taxonomy" id="6526"/>
    <lineage>
        <taxon>Eukaryota</taxon>
        <taxon>Metazoa</taxon>
        <taxon>Spiralia</taxon>
        <taxon>Lophotrochozoa</taxon>
        <taxon>Mollusca</taxon>
        <taxon>Gastropoda</taxon>
        <taxon>Heterobranchia</taxon>
        <taxon>Euthyneura</taxon>
        <taxon>Panpulmonata</taxon>
        <taxon>Hygrophila</taxon>
        <taxon>Lymnaeoidea</taxon>
        <taxon>Planorbidae</taxon>
        <taxon>Biomphalaria</taxon>
    </lineage>
</organism>
<evidence type="ECO:0000313" key="8">
    <source>
        <dbReference type="Proteomes" id="UP001165740"/>
    </source>
</evidence>
<dbReference type="Proteomes" id="UP001165740">
    <property type="component" value="Chromosome 14"/>
</dbReference>
<feature type="compositionally biased region" description="Polar residues" evidence="5">
    <location>
        <begin position="296"/>
        <end position="305"/>
    </location>
</feature>
<evidence type="ECO:0000256" key="4">
    <source>
        <dbReference type="ARBA" id="ARBA00023136"/>
    </source>
</evidence>
<feature type="region of interest" description="Disordered" evidence="5">
    <location>
        <begin position="284"/>
        <end position="307"/>
    </location>
</feature>
<feature type="transmembrane region" description="Helical" evidence="6">
    <location>
        <begin position="100"/>
        <end position="123"/>
    </location>
</feature>
<dbReference type="InterPro" id="IPR000832">
    <property type="entry name" value="GPCR_2_secretin-like"/>
</dbReference>
<gene>
    <name evidence="9" type="primary">LOC106058333</name>
</gene>
<feature type="transmembrane region" description="Helical" evidence="6">
    <location>
        <begin position="30"/>
        <end position="55"/>
    </location>
</feature>
<keyword evidence="2 6" id="KW-0812">Transmembrane</keyword>
<keyword evidence="4 6" id="KW-0472">Membrane</keyword>
<feature type="transmembrane region" description="Helical" evidence="6">
    <location>
        <begin position="218"/>
        <end position="238"/>
    </location>
</feature>
<reference evidence="9" key="1">
    <citation type="submission" date="2025-08" db="UniProtKB">
        <authorList>
            <consortium name="RefSeq"/>
        </authorList>
    </citation>
    <scope>IDENTIFICATION</scope>
</reference>
<dbReference type="PANTHER" id="PTHR12011">
    <property type="entry name" value="ADHESION G-PROTEIN COUPLED RECEPTOR"/>
    <property type="match status" value="1"/>
</dbReference>
<protein>
    <submittedName>
        <fullName evidence="9">Adhesion G-protein coupled receptor D1-like</fullName>
    </submittedName>
</protein>
<evidence type="ECO:0000313" key="9">
    <source>
        <dbReference type="RefSeq" id="XP_055867470.1"/>
    </source>
</evidence>
<dbReference type="Gene3D" id="1.20.1070.10">
    <property type="entry name" value="Rhodopsin 7-helix transmembrane proteins"/>
    <property type="match status" value="1"/>
</dbReference>
<evidence type="ECO:0000256" key="1">
    <source>
        <dbReference type="ARBA" id="ARBA00004141"/>
    </source>
</evidence>
<evidence type="ECO:0000259" key="7">
    <source>
        <dbReference type="PROSITE" id="PS50261"/>
    </source>
</evidence>
<evidence type="ECO:0000256" key="6">
    <source>
        <dbReference type="SAM" id="Phobius"/>
    </source>
</evidence>
<dbReference type="Pfam" id="PF00002">
    <property type="entry name" value="7tm_2"/>
    <property type="match status" value="1"/>
</dbReference>
<dbReference type="InterPro" id="IPR017981">
    <property type="entry name" value="GPCR_2-like_7TM"/>
</dbReference>
<sequence>MPWHNDSDLANYGFLMQTQVYLLPPTIEYILVRITLVGIGLSVVGSLLSVFLVCYVPIRSDALFSVCNMCIALIGAQLAFAGAENVFPEKIMCKVSTASLHYLFLAVHTWSLAFSIHMLLKLFRFLHGKRTKRRFILASVGWVGPIIVVATTAVVAGDGYGDERLCWLSVDNGSVWAFVGPVCFICSVNLLVLFLVLLVQYRHDSKKALPPITRLGNLLTTIITQLPVTNVTWLFGVVPAKFVAFQYLFVMLNASQGMIIFTCHMMCSSQIRNLLKTRFHGVPPPDGAKNEELTKSDSTGNTQSLEMDIVGAEGLRAIAMSKKRDS</sequence>
<feature type="domain" description="G-protein coupled receptors family 2 profile 2" evidence="7">
    <location>
        <begin position="31"/>
        <end position="268"/>
    </location>
</feature>
<dbReference type="RefSeq" id="XP_055867470.1">
    <property type="nucleotide sequence ID" value="XM_056011495.1"/>
</dbReference>
<feature type="transmembrane region" description="Helical" evidence="6">
    <location>
        <begin position="62"/>
        <end position="80"/>
    </location>
</feature>
<evidence type="ECO:0000256" key="5">
    <source>
        <dbReference type="SAM" id="MobiDB-lite"/>
    </source>
</evidence>
<evidence type="ECO:0000256" key="3">
    <source>
        <dbReference type="ARBA" id="ARBA00022989"/>
    </source>
</evidence>
<accession>A0A9W2YXV1</accession>
<dbReference type="PROSITE" id="PS50261">
    <property type="entry name" value="G_PROTEIN_RECEP_F2_4"/>
    <property type="match status" value="1"/>
</dbReference>
<feature type="transmembrane region" description="Helical" evidence="6">
    <location>
        <begin position="244"/>
        <end position="267"/>
    </location>
</feature>
<keyword evidence="3 6" id="KW-1133">Transmembrane helix</keyword>
<keyword evidence="8" id="KW-1185">Reference proteome</keyword>
<dbReference type="GeneID" id="106058333"/>
<name>A0A9W2YXV1_BIOGL</name>
<dbReference type="GO" id="GO:0007166">
    <property type="term" value="P:cell surface receptor signaling pathway"/>
    <property type="evidence" value="ECO:0007669"/>
    <property type="project" value="InterPro"/>
</dbReference>
<dbReference type="AlphaFoldDB" id="A0A9W2YXV1"/>
<dbReference type="OrthoDB" id="1100386at2759"/>
<proteinExistence type="predicted"/>
<dbReference type="GO" id="GO:0004930">
    <property type="term" value="F:G protein-coupled receptor activity"/>
    <property type="evidence" value="ECO:0007669"/>
    <property type="project" value="InterPro"/>
</dbReference>
<evidence type="ECO:0000256" key="2">
    <source>
        <dbReference type="ARBA" id="ARBA00022692"/>
    </source>
</evidence>
<feature type="transmembrane region" description="Helical" evidence="6">
    <location>
        <begin position="175"/>
        <end position="198"/>
    </location>
</feature>
<dbReference type="GO" id="GO:0005886">
    <property type="term" value="C:plasma membrane"/>
    <property type="evidence" value="ECO:0007669"/>
    <property type="project" value="TreeGrafter"/>
</dbReference>
<dbReference type="OMA" id="LANICMY"/>
<feature type="transmembrane region" description="Helical" evidence="6">
    <location>
        <begin position="135"/>
        <end position="155"/>
    </location>
</feature>
<dbReference type="PANTHER" id="PTHR12011:SF347">
    <property type="entry name" value="FI21270P1-RELATED"/>
    <property type="match status" value="1"/>
</dbReference>